<comment type="caution">
    <text evidence="2">The sequence shown here is derived from an EMBL/GenBank/DDBJ whole genome shotgun (WGS) entry which is preliminary data.</text>
</comment>
<evidence type="ECO:0000256" key="1">
    <source>
        <dbReference type="SAM" id="Phobius"/>
    </source>
</evidence>
<reference evidence="2" key="1">
    <citation type="journal article" date="2014" name="Front. Microbiol.">
        <title>High frequency of phylogenetically diverse reductive dehalogenase-homologous genes in deep subseafloor sedimentary metagenomes.</title>
        <authorList>
            <person name="Kawai M."/>
            <person name="Futagami T."/>
            <person name="Toyoda A."/>
            <person name="Takaki Y."/>
            <person name="Nishi S."/>
            <person name="Hori S."/>
            <person name="Arai W."/>
            <person name="Tsubouchi T."/>
            <person name="Morono Y."/>
            <person name="Uchiyama I."/>
            <person name="Ito T."/>
            <person name="Fujiyama A."/>
            <person name="Inagaki F."/>
            <person name="Takami H."/>
        </authorList>
    </citation>
    <scope>NUCLEOTIDE SEQUENCE</scope>
    <source>
        <strain evidence="2">Expedition CK06-06</strain>
    </source>
</reference>
<dbReference type="EMBL" id="BARV01042218">
    <property type="protein sequence ID" value="GAI46905.1"/>
    <property type="molecule type" value="Genomic_DNA"/>
</dbReference>
<protein>
    <recommendedName>
        <fullName evidence="3">Two component regulator three Y domain-containing protein</fullName>
    </recommendedName>
</protein>
<feature type="non-terminal residue" evidence="2">
    <location>
        <position position="132"/>
    </location>
</feature>
<keyword evidence="1" id="KW-1133">Transmembrane helix</keyword>
<evidence type="ECO:0008006" key="3">
    <source>
        <dbReference type="Google" id="ProtNLM"/>
    </source>
</evidence>
<evidence type="ECO:0000313" key="2">
    <source>
        <dbReference type="EMBL" id="GAI46905.1"/>
    </source>
</evidence>
<gene>
    <name evidence="2" type="ORF">S06H3_63587</name>
</gene>
<accession>X1Q767</accession>
<dbReference type="AlphaFoldDB" id="X1Q767"/>
<keyword evidence="1" id="KW-0472">Membrane</keyword>
<name>X1Q767_9ZZZZ</name>
<feature type="non-terminal residue" evidence="2">
    <location>
        <position position="1"/>
    </location>
</feature>
<feature type="transmembrane region" description="Helical" evidence="1">
    <location>
        <begin position="109"/>
        <end position="130"/>
    </location>
</feature>
<organism evidence="2">
    <name type="scientific">marine sediment metagenome</name>
    <dbReference type="NCBI Taxonomy" id="412755"/>
    <lineage>
        <taxon>unclassified sequences</taxon>
        <taxon>metagenomes</taxon>
        <taxon>ecological metagenomes</taxon>
    </lineage>
</organism>
<keyword evidence="1" id="KW-0812">Transmembrane</keyword>
<sequence length="132" mass="15163">FIPEVSPSLRTSVSQPVISFITTDALSGFDHFEIKVIDITPRREKKEVAFFVEVASPYKLSLLPVGKYMVVVRAFDVASNWRDESVKIEIIPKGIGLTREGIWFFEIFLSWWLIIIIIVLILSVIVVILIRW</sequence>
<proteinExistence type="predicted"/>